<accession>A0A4Q0PAW2</accession>
<sequence>MNDTSHKHFMRKAIQWAQKGQEIDGGGAFGAGCGKRWRSNC</sequence>
<name>A0A4Q0PAW2_9FLAO</name>
<keyword evidence="2" id="KW-1185">Reference proteome</keyword>
<comment type="caution">
    <text evidence="1">The sequence shown here is derived from an EMBL/GenBank/DDBJ whole genome shotgun (WGS) entry which is preliminary data.</text>
</comment>
<dbReference type="AlphaFoldDB" id="A0A4Q0PAW2"/>
<dbReference type="Proteomes" id="UP000289238">
    <property type="component" value="Unassembled WGS sequence"/>
</dbReference>
<gene>
    <name evidence="1" type="ORF">DSM00_1070</name>
</gene>
<reference evidence="1 2" key="1">
    <citation type="submission" date="2018-07" db="EMBL/GenBank/DDBJ databases">
        <title>Leeuwenhoekiella genomics.</title>
        <authorList>
            <person name="Tahon G."/>
            <person name="Willems A."/>
        </authorList>
    </citation>
    <scope>NUCLEOTIDE SEQUENCE [LARGE SCALE GENOMIC DNA]</scope>
    <source>
        <strain evidence="1 2">LMG 22550</strain>
    </source>
</reference>
<dbReference type="EMBL" id="QOVM01000002">
    <property type="protein sequence ID" value="RXG23456.1"/>
    <property type="molecule type" value="Genomic_DNA"/>
</dbReference>
<proteinExistence type="predicted"/>
<evidence type="ECO:0000313" key="2">
    <source>
        <dbReference type="Proteomes" id="UP000289238"/>
    </source>
</evidence>
<evidence type="ECO:0000313" key="1">
    <source>
        <dbReference type="EMBL" id="RXG23456.1"/>
    </source>
</evidence>
<protein>
    <submittedName>
        <fullName evidence="1">Uncharacterized protein</fullName>
    </submittedName>
</protein>
<organism evidence="1 2">
    <name type="scientific">Leeuwenhoekiella aequorea</name>
    <dbReference type="NCBI Taxonomy" id="283736"/>
    <lineage>
        <taxon>Bacteria</taxon>
        <taxon>Pseudomonadati</taxon>
        <taxon>Bacteroidota</taxon>
        <taxon>Flavobacteriia</taxon>
        <taxon>Flavobacteriales</taxon>
        <taxon>Flavobacteriaceae</taxon>
        <taxon>Leeuwenhoekiella</taxon>
    </lineage>
</organism>